<keyword evidence="1" id="KW-0472">Membrane</keyword>
<evidence type="ECO:0000313" key="3">
    <source>
        <dbReference type="Proteomes" id="UP000236845"/>
    </source>
</evidence>
<evidence type="ECO:0000313" key="2">
    <source>
        <dbReference type="EMBL" id="PIS40823.1"/>
    </source>
</evidence>
<protein>
    <submittedName>
        <fullName evidence="2">Uncharacterized protein</fullName>
    </submittedName>
</protein>
<gene>
    <name evidence="2" type="ORF">COT26_01275</name>
</gene>
<keyword evidence="1" id="KW-1133">Transmembrane helix</keyword>
<organism evidence="2 3">
    <name type="scientific">Candidatus Kerfeldbacteria bacterium CG08_land_8_20_14_0_20_43_14</name>
    <dbReference type="NCBI Taxonomy" id="2014246"/>
    <lineage>
        <taxon>Bacteria</taxon>
        <taxon>Candidatus Kerfeldiibacteriota</taxon>
    </lineage>
</organism>
<dbReference type="Proteomes" id="UP000236845">
    <property type="component" value="Unassembled WGS sequence"/>
</dbReference>
<evidence type="ECO:0000256" key="1">
    <source>
        <dbReference type="SAM" id="Phobius"/>
    </source>
</evidence>
<dbReference type="AlphaFoldDB" id="A0A2H0YST9"/>
<feature type="transmembrane region" description="Helical" evidence="1">
    <location>
        <begin position="6"/>
        <end position="23"/>
    </location>
</feature>
<name>A0A2H0YST9_9BACT</name>
<accession>A0A2H0YST9</accession>
<proteinExistence type="predicted"/>
<reference evidence="3" key="1">
    <citation type="submission" date="2017-09" db="EMBL/GenBank/DDBJ databases">
        <title>Depth-based differentiation of microbial function through sediment-hosted aquifers and enrichment of novel symbionts in the deep terrestrial subsurface.</title>
        <authorList>
            <person name="Probst A.J."/>
            <person name="Ladd B."/>
            <person name="Jarett J.K."/>
            <person name="Geller-Mcgrath D.E."/>
            <person name="Sieber C.M.K."/>
            <person name="Emerson J.B."/>
            <person name="Anantharaman K."/>
            <person name="Thomas B.C."/>
            <person name="Malmstrom R."/>
            <person name="Stieglmeier M."/>
            <person name="Klingl A."/>
            <person name="Woyke T."/>
            <person name="Ryan C.M."/>
            <person name="Banfield J.F."/>
        </authorList>
    </citation>
    <scope>NUCLEOTIDE SEQUENCE [LARGE SCALE GENOMIC DNA]</scope>
</reference>
<keyword evidence="1" id="KW-0812">Transmembrane</keyword>
<dbReference type="EMBL" id="PEXW01000026">
    <property type="protein sequence ID" value="PIS40823.1"/>
    <property type="molecule type" value="Genomic_DNA"/>
</dbReference>
<comment type="caution">
    <text evidence="2">The sequence shown here is derived from an EMBL/GenBank/DDBJ whole genome shotgun (WGS) entry which is preliminary data.</text>
</comment>
<sequence>MNWFTISSLLTAYLAIGVLWTEYQLWRIIHLRGGHVLWHYSLSFFPRYPISKSMVVLQTMFWLPVLGTQLTTLIITILLVCFAYILSFFAKVEKAIMPF</sequence>
<feature type="transmembrane region" description="Helical" evidence="1">
    <location>
        <begin position="70"/>
        <end position="90"/>
    </location>
</feature>